<keyword evidence="5" id="KW-1185">Reference proteome</keyword>
<evidence type="ECO:0000256" key="2">
    <source>
        <dbReference type="ARBA" id="ARBA00023002"/>
    </source>
</evidence>
<dbReference type="SUPFAM" id="SSF50475">
    <property type="entry name" value="FMN-binding split barrel"/>
    <property type="match status" value="1"/>
</dbReference>
<dbReference type="Gene3D" id="2.30.110.10">
    <property type="entry name" value="Electron Transport, Fmn-binding Protein, Chain A"/>
    <property type="match status" value="1"/>
</dbReference>
<gene>
    <name evidence="4" type="ORF">GCM10023220_31520</name>
</gene>
<dbReference type="InterPro" id="IPR002563">
    <property type="entry name" value="Flavin_Rdtase-like_dom"/>
</dbReference>
<comment type="caution">
    <text evidence="4">The sequence shown here is derived from an EMBL/GenBank/DDBJ whole genome shotgun (WGS) entry which is preliminary data.</text>
</comment>
<accession>A0ABP9BUW5</accession>
<keyword evidence="2" id="KW-0560">Oxidoreductase</keyword>
<evidence type="ECO:0000256" key="1">
    <source>
        <dbReference type="ARBA" id="ARBA00008898"/>
    </source>
</evidence>
<dbReference type="PANTHER" id="PTHR30466:SF11">
    <property type="entry name" value="FLAVIN-DEPENDENT MONOOXYGENASE, REDUCTASE SUBUNIT HSAB"/>
    <property type="match status" value="1"/>
</dbReference>
<dbReference type="SMART" id="SM00903">
    <property type="entry name" value="Flavin_Reduct"/>
    <property type="match status" value="1"/>
</dbReference>
<sequence>MGKAPAADHTTGAVDAPSDLRAVMRHFATGVCVVSTHRQAQDGRRHSAVTVNSLTSVSLEPPLVSVGFRSDSGFLTGLMESGVWGISILDGGSEELARLFARPRAERDEAVRTRPAEVGTRTGTLLFEAAGWMECRYRDHVVAGDHVMVIGDVVGLGVRGTRSPLIFLQGGFHRFEPPQP</sequence>
<dbReference type="PANTHER" id="PTHR30466">
    <property type="entry name" value="FLAVIN REDUCTASE"/>
    <property type="match status" value="1"/>
</dbReference>
<dbReference type="RefSeq" id="WP_345620234.1">
    <property type="nucleotide sequence ID" value="NZ_BAABIG010000025.1"/>
</dbReference>
<reference evidence="5" key="1">
    <citation type="journal article" date="2019" name="Int. J. Syst. Evol. Microbiol.">
        <title>The Global Catalogue of Microorganisms (GCM) 10K type strain sequencing project: providing services to taxonomists for standard genome sequencing and annotation.</title>
        <authorList>
            <consortium name="The Broad Institute Genomics Platform"/>
            <consortium name="The Broad Institute Genome Sequencing Center for Infectious Disease"/>
            <person name="Wu L."/>
            <person name="Ma J."/>
        </authorList>
    </citation>
    <scope>NUCLEOTIDE SEQUENCE [LARGE SCALE GENOMIC DNA]</scope>
    <source>
        <strain evidence="5">JCM 18081</strain>
    </source>
</reference>
<dbReference type="Proteomes" id="UP001501265">
    <property type="component" value="Unassembled WGS sequence"/>
</dbReference>
<dbReference type="InterPro" id="IPR050268">
    <property type="entry name" value="NADH-dep_flavin_reductase"/>
</dbReference>
<dbReference type="Pfam" id="PF01613">
    <property type="entry name" value="Flavin_Reduct"/>
    <property type="match status" value="1"/>
</dbReference>
<organism evidence="4 5">
    <name type="scientific">Streptomyces ziwulingensis</name>
    <dbReference type="NCBI Taxonomy" id="1045501"/>
    <lineage>
        <taxon>Bacteria</taxon>
        <taxon>Bacillati</taxon>
        <taxon>Actinomycetota</taxon>
        <taxon>Actinomycetes</taxon>
        <taxon>Kitasatosporales</taxon>
        <taxon>Streptomycetaceae</taxon>
        <taxon>Streptomyces</taxon>
    </lineage>
</organism>
<evidence type="ECO:0000313" key="5">
    <source>
        <dbReference type="Proteomes" id="UP001501265"/>
    </source>
</evidence>
<proteinExistence type="inferred from homology"/>
<protein>
    <submittedName>
        <fullName evidence="4">Flavin reductase family protein</fullName>
    </submittedName>
</protein>
<name>A0ABP9BUW5_9ACTN</name>
<dbReference type="EMBL" id="BAABIG010000025">
    <property type="protein sequence ID" value="GAA4800684.1"/>
    <property type="molecule type" value="Genomic_DNA"/>
</dbReference>
<evidence type="ECO:0000259" key="3">
    <source>
        <dbReference type="SMART" id="SM00903"/>
    </source>
</evidence>
<dbReference type="InterPro" id="IPR012349">
    <property type="entry name" value="Split_barrel_FMN-bd"/>
</dbReference>
<feature type="domain" description="Flavin reductase like" evidence="3">
    <location>
        <begin position="24"/>
        <end position="174"/>
    </location>
</feature>
<evidence type="ECO:0000313" key="4">
    <source>
        <dbReference type="EMBL" id="GAA4800684.1"/>
    </source>
</evidence>
<comment type="similarity">
    <text evidence="1">Belongs to the non-flavoprotein flavin reductase family.</text>
</comment>